<gene>
    <name evidence="2" type="ORF">JS530_03155</name>
</gene>
<reference evidence="2 3" key="1">
    <citation type="journal article" date="2021" name="Environ. Microbiol.">
        <title>Genetic insights into the dark matter of the mammalian gut microbiota through targeted genome reconstruction.</title>
        <authorList>
            <person name="Lugli G.A."/>
            <person name="Alessandri G."/>
            <person name="Milani C."/>
            <person name="Viappiani A."/>
            <person name="Fontana F."/>
            <person name="Tarracchini C."/>
            <person name="Mancabelli L."/>
            <person name="Argentini C."/>
            <person name="Ruiz L."/>
            <person name="Margolles A."/>
            <person name="van Sinderen D."/>
            <person name="Turroni F."/>
            <person name="Ventura M."/>
        </authorList>
    </citation>
    <scope>NUCLEOTIDE SEQUENCE [LARGE SCALE GENOMIC DNA]</scope>
    <source>
        <strain evidence="2 3">LC6</strain>
    </source>
</reference>
<evidence type="ECO:0000313" key="2">
    <source>
        <dbReference type="EMBL" id="MBT1174516.1"/>
    </source>
</evidence>
<evidence type="ECO:0000313" key="3">
    <source>
        <dbReference type="Proteomes" id="UP000711736"/>
    </source>
</evidence>
<keyword evidence="3" id="KW-1185">Reference proteome</keyword>
<organism evidence="2 3">
    <name type="scientific">Bifidobacterium colobi</name>
    <dbReference type="NCBI Taxonomy" id="2809026"/>
    <lineage>
        <taxon>Bacteria</taxon>
        <taxon>Bacillati</taxon>
        <taxon>Actinomycetota</taxon>
        <taxon>Actinomycetes</taxon>
        <taxon>Bifidobacteriales</taxon>
        <taxon>Bifidobacteriaceae</taxon>
        <taxon>Bifidobacterium</taxon>
    </lineage>
</organism>
<sequence length="271" mass="30911">MSIQSDSQRFLDEVKGSKPASVAKAEQGEWLVGSHRIVGEARRSRNSGFGDEIMVLLALLLFFLIAATIVAICGVGAYESVWVSDHGDNPHLDLAAIDWMWVVFFLVSLCFAVAVLFWMLSIIAQRLRWIKTRDEFSSPLFVGINTYNLPGEVVYKADSRSSEGNRYSDSYPLMYIIWRTDAEPQTIYVPAYVTKKEWEQRFNQPDPDRHWGHRHLMMMIELHVDGDRIQVVGMEPVSMQDVQHAWDGMDSVAVNPQPRCPQVFGQFDLLL</sequence>
<keyword evidence="1" id="KW-0472">Membrane</keyword>
<accession>A0ABS5UTY6</accession>
<dbReference type="EMBL" id="JAFEJU010000002">
    <property type="protein sequence ID" value="MBT1174516.1"/>
    <property type="molecule type" value="Genomic_DNA"/>
</dbReference>
<keyword evidence="1" id="KW-0812">Transmembrane</keyword>
<proteinExistence type="predicted"/>
<evidence type="ECO:0000256" key="1">
    <source>
        <dbReference type="SAM" id="Phobius"/>
    </source>
</evidence>
<dbReference type="RefSeq" id="WP_214375769.1">
    <property type="nucleotide sequence ID" value="NZ_JAFEJU010000002.1"/>
</dbReference>
<keyword evidence="1" id="KW-1133">Transmembrane helix</keyword>
<name>A0ABS5UTY6_9BIFI</name>
<feature type="transmembrane region" description="Helical" evidence="1">
    <location>
        <begin position="99"/>
        <end position="123"/>
    </location>
</feature>
<feature type="transmembrane region" description="Helical" evidence="1">
    <location>
        <begin position="53"/>
        <end position="79"/>
    </location>
</feature>
<dbReference type="Proteomes" id="UP000711736">
    <property type="component" value="Unassembled WGS sequence"/>
</dbReference>
<protein>
    <submittedName>
        <fullName evidence="2">Uncharacterized protein</fullName>
    </submittedName>
</protein>
<comment type="caution">
    <text evidence="2">The sequence shown here is derived from an EMBL/GenBank/DDBJ whole genome shotgun (WGS) entry which is preliminary data.</text>
</comment>